<protein>
    <submittedName>
        <fullName evidence="2">Uncharacterized protein</fullName>
    </submittedName>
</protein>
<proteinExistence type="predicted"/>
<dbReference type="EMBL" id="CM008964">
    <property type="protein sequence ID" value="PNW85168.1"/>
    <property type="molecule type" value="Genomic_DNA"/>
</dbReference>
<dbReference type="AlphaFoldDB" id="A0A2K3DXC1"/>
<feature type="region of interest" description="Disordered" evidence="1">
    <location>
        <begin position="51"/>
        <end position="90"/>
    </location>
</feature>
<evidence type="ECO:0000313" key="3">
    <source>
        <dbReference type="Proteomes" id="UP000006906"/>
    </source>
</evidence>
<keyword evidence="3" id="KW-1185">Reference proteome</keyword>
<dbReference type="Gramene" id="PNW85168">
    <property type="protein sequence ID" value="PNW85168"/>
    <property type="gene ID" value="CHLRE_03g174525v5"/>
</dbReference>
<feature type="compositionally biased region" description="Gly residues" evidence="1">
    <location>
        <begin position="70"/>
        <end position="79"/>
    </location>
</feature>
<dbReference type="KEGG" id="cre:CHLRE_03g174525v5"/>
<name>A0A2K3DXC1_CHLRE</name>
<organism evidence="2 3">
    <name type="scientific">Chlamydomonas reinhardtii</name>
    <name type="common">Chlamydomonas smithii</name>
    <dbReference type="NCBI Taxonomy" id="3055"/>
    <lineage>
        <taxon>Eukaryota</taxon>
        <taxon>Viridiplantae</taxon>
        <taxon>Chlorophyta</taxon>
        <taxon>core chlorophytes</taxon>
        <taxon>Chlorophyceae</taxon>
        <taxon>CS clade</taxon>
        <taxon>Chlamydomonadales</taxon>
        <taxon>Chlamydomonadaceae</taxon>
        <taxon>Chlamydomonas</taxon>
    </lineage>
</organism>
<reference evidence="2 3" key="1">
    <citation type="journal article" date="2007" name="Science">
        <title>The Chlamydomonas genome reveals the evolution of key animal and plant functions.</title>
        <authorList>
            <person name="Merchant S.S."/>
            <person name="Prochnik S.E."/>
            <person name="Vallon O."/>
            <person name="Harris E.H."/>
            <person name="Karpowicz S.J."/>
            <person name="Witman G.B."/>
            <person name="Terry A."/>
            <person name="Salamov A."/>
            <person name="Fritz-Laylin L.K."/>
            <person name="Marechal-Drouard L."/>
            <person name="Marshall W.F."/>
            <person name="Qu L.H."/>
            <person name="Nelson D.R."/>
            <person name="Sanderfoot A.A."/>
            <person name="Spalding M.H."/>
            <person name="Kapitonov V.V."/>
            <person name="Ren Q."/>
            <person name="Ferris P."/>
            <person name="Lindquist E."/>
            <person name="Shapiro H."/>
            <person name="Lucas S.M."/>
            <person name="Grimwood J."/>
            <person name="Schmutz J."/>
            <person name="Cardol P."/>
            <person name="Cerutti H."/>
            <person name="Chanfreau G."/>
            <person name="Chen C.L."/>
            <person name="Cognat V."/>
            <person name="Croft M.T."/>
            <person name="Dent R."/>
            <person name="Dutcher S."/>
            <person name="Fernandez E."/>
            <person name="Fukuzawa H."/>
            <person name="Gonzalez-Ballester D."/>
            <person name="Gonzalez-Halphen D."/>
            <person name="Hallmann A."/>
            <person name="Hanikenne M."/>
            <person name="Hippler M."/>
            <person name="Inwood W."/>
            <person name="Jabbari K."/>
            <person name="Kalanon M."/>
            <person name="Kuras R."/>
            <person name="Lefebvre P.A."/>
            <person name="Lemaire S.D."/>
            <person name="Lobanov A.V."/>
            <person name="Lohr M."/>
            <person name="Manuell A."/>
            <person name="Meier I."/>
            <person name="Mets L."/>
            <person name="Mittag M."/>
            <person name="Mittelmeier T."/>
            <person name="Moroney J.V."/>
            <person name="Moseley J."/>
            <person name="Napoli C."/>
            <person name="Nedelcu A.M."/>
            <person name="Niyogi K."/>
            <person name="Novoselov S.V."/>
            <person name="Paulsen I.T."/>
            <person name="Pazour G."/>
            <person name="Purton S."/>
            <person name="Ral J.P."/>
            <person name="Riano-Pachon D.M."/>
            <person name="Riekhof W."/>
            <person name="Rymarquis L."/>
            <person name="Schroda M."/>
            <person name="Stern D."/>
            <person name="Umen J."/>
            <person name="Willows R."/>
            <person name="Wilson N."/>
            <person name="Zimmer S.L."/>
            <person name="Allmer J."/>
            <person name="Balk J."/>
            <person name="Bisova K."/>
            <person name="Chen C.J."/>
            <person name="Elias M."/>
            <person name="Gendler K."/>
            <person name="Hauser C."/>
            <person name="Lamb M.R."/>
            <person name="Ledford H."/>
            <person name="Long J.C."/>
            <person name="Minagawa J."/>
            <person name="Page M.D."/>
            <person name="Pan J."/>
            <person name="Pootakham W."/>
            <person name="Roje S."/>
            <person name="Rose A."/>
            <person name="Stahlberg E."/>
            <person name="Terauchi A.M."/>
            <person name="Yang P."/>
            <person name="Ball S."/>
            <person name="Bowler C."/>
            <person name="Dieckmann C.L."/>
            <person name="Gladyshev V.N."/>
            <person name="Green P."/>
            <person name="Jorgensen R."/>
            <person name="Mayfield S."/>
            <person name="Mueller-Roeber B."/>
            <person name="Rajamani S."/>
            <person name="Sayre R.T."/>
            <person name="Brokstein P."/>
            <person name="Dubchak I."/>
            <person name="Goodstein D."/>
            <person name="Hornick L."/>
            <person name="Huang Y.W."/>
            <person name="Jhaveri J."/>
            <person name="Luo Y."/>
            <person name="Martinez D."/>
            <person name="Ngau W.C."/>
            <person name="Otillar B."/>
            <person name="Poliakov A."/>
            <person name="Porter A."/>
            <person name="Szajkowski L."/>
            <person name="Werner G."/>
            <person name="Zhou K."/>
            <person name="Grigoriev I.V."/>
            <person name="Rokhsar D.S."/>
            <person name="Grossman A.R."/>
        </authorList>
    </citation>
    <scope>NUCLEOTIDE SEQUENCE [LARGE SCALE GENOMIC DNA]</scope>
    <source>
        <strain evidence="3">CC-503</strain>
    </source>
</reference>
<dbReference type="InParanoid" id="A0A2K3DXC1"/>
<dbReference type="GeneID" id="66052856"/>
<sequence>MWQTLRAAPSNRCCSAATKCNRVTATIASNRAGNFGVQGYQRSRRLLTLATSPASAASADPSPPHDGVTDEGGSGGRGGPTKPTGSPSGGGWWRDFFSSVQYSSAWGAFWGVAAAYVGLRELKIGLANFACGLAPEGSKGGGVKEGGQQRVGSSLGWGIWARAWETG</sequence>
<dbReference type="Proteomes" id="UP000006906">
    <property type="component" value="Chromosome 3"/>
</dbReference>
<accession>A0A2K3DXC1</accession>
<evidence type="ECO:0000313" key="2">
    <source>
        <dbReference type="EMBL" id="PNW85168.1"/>
    </source>
</evidence>
<evidence type="ECO:0000256" key="1">
    <source>
        <dbReference type="SAM" id="MobiDB-lite"/>
    </source>
</evidence>
<gene>
    <name evidence="2" type="ORF">CHLRE_03g174525v5</name>
</gene>
<dbReference type="RefSeq" id="XP_042926063.1">
    <property type="nucleotide sequence ID" value="XM_043060934.1"/>
</dbReference>